<dbReference type="WBParaSite" id="PgR073_g012_t01">
    <property type="protein sequence ID" value="PgR073_g012_t01"/>
    <property type="gene ID" value="PgR073_g012"/>
</dbReference>
<dbReference type="AlphaFoldDB" id="A0A915C0P6"/>
<sequence>HNDWARKRTRAKSLYQLSRIPGLKIPSYQRSIQLTIQHINDCLSIQTLALKTGNGVLGKTVLYTSLDLYKTICKHSLNQGYRYNTWGTQTSDSPSTTSTICH</sequence>
<accession>A0A915C0P6</accession>
<evidence type="ECO:0000313" key="2">
    <source>
        <dbReference type="WBParaSite" id="PgR073_g012_t01"/>
    </source>
</evidence>
<dbReference type="Proteomes" id="UP000887569">
    <property type="component" value="Unplaced"/>
</dbReference>
<protein>
    <submittedName>
        <fullName evidence="2">Uncharacterized protein</fullName>
    </submittedName>
</protein>
<proteinExistence type="predicted"/>
<name>A0A915C0P6_PARUN</name>
<keyword evidence="1" id="KW-1185">Reference proteome</keyword>
<reference evidence="2" key="1">
    <citation type="submission" date="2022-11" db="UniProtKB">
        <authorList>
            <consortium name="WormBaseParasite"/>
        </authorList>
    </citation>
    <scope>IDENTIFICATION</scope>
</reference>
<evidence type="ECO:0000313" key="1">
    <source>
        <dbReference type="Proteomes" id="UP000887569"/>
    </source>
</evidence>
<organism evidence="1 2">
    <name type="scientific">Parascaris univalens</name>
    <name type="common">Nematode worm</name>
    <dbReference type="NCBI Taxonomy" id="6257"/>
    <lineage>
        <taxon>Eukaryota</taxon>
        <taxon>Metazoa</taxon>
        <taxon>Ecdysozoa</taxon>
        <taxon>Nematoda</taxon>
        <taxon>Chromadorea</taxon>
        <taxon>Rhabditida</taxon>
        <taxon>Spirurina</taxon>
        <taxon>Ascaridomorpha</taxon>
        <taxon>Ascaridoidea</taxon>
        <taxon>Ascarididae</taxon>
        <taxon>Parascaris</taxon>
    </lineage>
</organism>